<evidence type="ECO:0000256" key="8">
    <source>
        <dbReference type="ARBA" id="ARBA00023136"/>
    </source>
</evidence>
<dbReference type="InterPro" id="IPR017871">
    <property type="entry name" value="ABC_transporter-like_CS"/>
</dbReference>
<evidence type="ECO:0008006" key="15">
    <source>
        <dbReference type="Google" id="ProtNLM"/>
    </source>
</evidence>
<dbReference type="PROSITE" id="PS50929">
    <property type="entry name" value="ABC_TM1F"/>
    <property type="match status" value="1"/>
</dbReference>
<evidence type="ECO:0000256" key="5">
    <source>
        <dbReference type="ARBA" id="ARBA00022741"/>
    </source>
</evidence>
<evidence type="ECO:0000256" key="10">
    <source>
        <dbReference type="SAM" id="Phobius"/>
    </source>
</evidence>
<comment type="caution">
    <text evidence="13">The sequence shown here is derived from an EMBL/GenBank/DDBJ whole genome shotgun (WGS) entry which is preliminary data.</text>
</comment>
<evidence type="ECO:0000313" key="13">
    <source>
        <dbReference type="EMBL" id="KAF9589028.1"/>
    </source>
</evidence>
<keyword evidence="4 10" id="KW-0812">Transmembrane</keyword>
<keyword evidence="14" id="KW-1185">Reference proteome</keyword>
<evidence type="ECO:0000259" key="11">
    <source>
        <dbReference type="PROSITE" id="PS50893"/>
    </source>
</evidence>
<evidence type="ECO:0000256" key="3">
    <source>
        <dbReference type="ARBA" id="ARBA00022448"/>
    </source>
</evidence>
<dbReference type="GO" id="GO:0140359">
    <property type="term" value="F:ABC-type transporter activity"/>
    <property type="evidence" value="ECO:0007669"/>
    <property type="project" value="InterPro"/>
</dbReference>
<dbReference type="Gene3D" id="3.40.50.300">
    <property type="entry name" value="P-loop containing nucleotide triphosphate hydrolases"/>
    <property type="match status" value="1"/>
</dbReference>
<dbReference type="Pfam" id="PF00664">
    <property type="entry name" value="ABC_membrane"/>
    <property type="match status" value="1"/>
</dbReference>
<evidence type="ECO:0000313" key="14">
    <source>
        <dbReference type="Proteomes" id="UP000631114"/>
    </source>
</evidence>
<keyword evidence="6" id="KW-0067">ATP-binding</keyword>
<reference evidence="13 14" key="1">
    <citation type="submission" date="2020-10" db="EMBL/GenBank/DDBJ databases">
        <title>The Coptis chinensis genome and diversification of protoberbering-type alkaloids.</title>
        <authorList>
            <person name="Wang B."/>
            <person name="Shu S."/>
            <person name="Song C."/>
            <person name="Liu Y."/>
        </authorList>
    </citation>
    <scope>NUCLEOTIDE SEQUENCE [LARGE SCALE GENOMIC DNA]</scope>
    <source>
        <strain evidence="13">HL-2020</strain>
        <tissue evidence="13">Leaf</tissue>
    </source>
</reference>
<feature type="region of interest" description="Disordered" evidence="9">
    <location>
        <begin position="647"/>
        <end position="704"/>
    </location>
</feature>
<dbReference type="InterPro" id="IPR044746">
    <property type="entry name" value="ABCC_6TM_D1"/>
</dbReference>
<proteinExistence type="inferred from homology"/>
<organism evidence="13 14">
    <name type="scientific">Coptis chinensis</name>
    <dbReference type="NCBI Taxonomy" id="261450"/>
    <lineage>
        <taxon>Eukaryota</taxon>
        <taxon>Viridiplantae</taxon>
        <taxon>Streptophyta</taxon>
        <taxon>Embryophyta</taxon>
        <taxon>Tracheophyta</taxon>
        <taxon>Spermatophyta</taxon>
        <taxon>Magnoliopsida</taxon>
        <taxon>Ranunculales</taxon>
        <taxon>Ranunculaceae</taxon>
        <taxon>Coptidoideae</taxon>
        <taxon>Coptis</taxon>
    </lineage>
</organism>
<feature type="transmembrane region" description="Helical" evidence="10">
    <location>
        <begin position="269"/>
        <end position="287"/>
    </location>
</feature>
<evidence type="ECO:0000256" key="7">
    <source>
        <dbReference type="ARBA" id="ARBA00022989"/>
    </source>
</evidence>
<dbReference type="PROSITE" id="PS00211">
    <property type="entry name" value="ABC_TRANSPORTER_1"/>
    <property type="match status" value="1"/>
</dbReference>
<dbReference type="PANTHER" id="PTHR24223">
    <property type="entry name" value="ATP-BINDING CASSETTE SUB-FAMILY C"/>
    <property type="match status" value="1"/>
</dbReference>
<evidence type="ECO:0000256" key="9">
    <source>
        <dbReference type="SAM" id="MobiDB-lite"/>
    </source>
</evidence>
<keyword evidence="5" id="KW-0547">Nucleotide-binding</keyword>
<keyword evidence="7 10" id="KW-1133">Transmembrane helix</keyword>
<dbReference type="InterPro" id="IPR027417">
    <property type="entry name" value="P-loop_NTPase"/>
</dbReference>
<dbReference type="AlphaFoldDB" id="A0A835LB93"/>
<protein>
    <recommendedName>
        <fullName evidence="15">ABC transporter C family member 3</fullName>
    </recommendedName>
</protein>
<dbReference type="Gene3D" id="1.20.1560.10">
    <property type="entry name" value="ABC transporter type 1, transmembrane domain"/>
    <property type="match status" value="1"/>
</dbReference>
<dbReference type="InterPro" id="IPR036640">
    <property type="entry name" value="ABC1_TM_sf"/>
</dbReference>
<dbReference type="FunFam" id="1.20.1560.10:FF:000003">
    <property type="entry name" value="ABC transporter C family member 10"/>
    <property type="match status" value="1"/>
</dbReference>
<comment type="similarity">
    <text evidence="2">Belongs to the ABC transporter superfamily. ABCC family. Conjugate transporter (TC 3.A.1.208) subfamily.</text>
</comment>
<dbReference type="InterPro" id="IPR011527">
    <property type="entry name" value="ABC1_TM_dom"/>
</dbReference>
<dbReference type="EMBL" id="JADFTS010000009">
    <property type="protein sequence ID" value="KAF9589028.1"/>
    <property type="molecule type" value="Genomic_DNA"/>
</dbReference>
<dbReference type="SUPFAM" id="SSF90123">
    <property type="entry name" value="ABC transporter transmembrane region"/>
    <property type="match status" value="1"/>
</dbReference>
<accession>A0A835LB93</accession>
<dbReference type="GO" id="GO:0016887">
    <property type="term" value="F:ATP hydrolysis activity"/>
    <property type="evidence" value="ECO:0007669"/>
    <property type="project" value="InterPro"/>
</dbReference>
<dbReference type="OrthoDB" id="6500128at2759"/>
<dbReference type="PANTHER" id="PTHR24223:SF181">
    <property type="entry name" value="ABC TRANSPORTER C FAMILY MEMBER 3"/>
    <property type="match status" value="1"/>
</dbReference>
<gene>
    <name evidence="13" type="ORF">IFM89_018267</name>
</gene>
<dbReference type="GO" id="GO:0005524">
    <property type="term" value="F:ATP binding"/>
    <property type="evidence" value="ECO:0007669"/>
    <property type="project" value="UniProtKB-KW"/>
</dbReference>
<feature type="transmembrane region" description="Helical" evidence="10">
    <location>
        <begin position="247"/>
        <end position="263"/>
    </location>
</feature>
<dbReference type="InterPro" id="IPR050173">
    <property type="entry name" value="ABC_transporter_C-like"/>
</dbReference>
<feature type="compositionally biased region" description="Basic and acidic residues" evidence="9">
    <location>
        <begin position="1"/>
        <end position="22"/>
    </location>
</feature>
<evidence type="ECO:0000256" key="4">
    <source>
        <dbReference type="ARBA" id="ARBA00022692"/>
    </source>
</evidence>
<dbReference type="SMART" id="SM00382">
    <property type="entry name" value="AAA"/>
    <property type="match status" value="1"/>
</dbReference>
<feature type="compositionally biased region" description="Acidic residues" evidence="9">
    <location>
        <begin position="657"/>
        <end position="675"/>
    </location>
</feature>
<keyword evidence="8 10" id="KW-0472">Membrane</keyword>
<dbReference type="InterPro" id="IPR003593">
    <property type="entry name" value="AAA+_ATPase"/>
</dbReference>
<feature type="domain" description="ABC transmembrane type-1" evidence="12">
    <location>
        <begin position="130"/>
        <end position="410"/>
    </location>
</feature>
<evidence type="ECO:0000256" key="6">
    <source>
        <dbReference type="ARBA" id="ARBA00022840"/>
    </source>
</evidence>
<dbReference type="PROSITE" id="PS50893">
    <property type="entry name" value="ABC_TRANSPORTER_2"/>
    <property type="match status" value="1"/>
</dbReference>
<name>A0A835LB93_9MAGN</name>
<dbReference type="Proteomes" id="UP000631114">
    <property type="component" value="Unassembled WGS sequence"/>
</dbReference>
<dbReference type="Pfam" id="PF00005">
    <property type="entry name" value="ABC_tran"/>
    <property type="match status" value="1"/>
</dbReference>
<evidence type="ECO:0000256" key="1">
    <source>
        <dbReference type="ARBA" id="ARBA00004141"/>
    </source>
</evidence>
<dbReference type="FunFam" id="3.40.50.300:FF:000508">
    <property type="entry name" value="ABC transporter C family member 5"/>
    <property type="match status" value="1"/>
</dbReference>
<feature type="region of interest" description="Disordered" evidence="9">
    <location>
        <begin position="1"/>
        <end position="47"/>
    </location>
</feature>
<evidence type="ECO:0000256" key="2">
    <source>
        <dbReference type="ARBA" id="ARBA00009726"/>
    </source>
</evidence>
<dbReference type="GO" id="GO:0016020">
    <property type="term" value="C:membrane"/>
    <property type="evidence" value="ECO:0007669"/>
    <property type="project" value="UniProtKB-SubCell"/>
</dbReference>
<feature type="domain" description="ABC transporter" evidence="11">
    <location>
        <begin position="415"/>
        <end position="638"/>
    </location>
</feature>
<dbReference type="InterPro" id="IPR003439">
    <property type="entry name" value="ABC_transporter-like_ATP-bd"/>
</dbReference>
<dbReference type="CDD" id="cd03250">
    <property type="entry name" value="ABCC_MRP_domain1"/>
    <property type="match status" value="1"/>
</dbReference>
<feature type="compositionally biased region" description="Low complexity" evidence="9">
    <location>
        <begin position="23"/>
        <end position="37"/>
    </location>
</feature>
<comment type="subcellular location">
    <subcellularLocation>
        <location evidence="1">Membrane</location>
        <topology evidence="1">Multi-pass membrane protein</topology>
    </subcellularLocation>
</comment>
<feature type="transmembrane region" description="Helical" evidence="10">
    <location>
        <begin position="165"/>
        <end position="184"/>
    </location>
</feature>
<keyword evidence="3" id="KW-0813">Transport</keyword>
<feature type="transmembrane region" description="Helical" evidence="10">
    <location>
        <begin position="346"/>
        <end position="378"/>
    </location>
</feature>
<dbReference type="CDD" id="cd18579">
    <property type="entry name" value="ABC_6TM_ABCC_D1"/>
    <property type="match status" value="1"/>
</dbReference>
<evidence type="ECO:0000259" key="12">
    <source>
        <dbReference type="PROSITE" id="PS50929"/>
    </source>
</evidence>
<feature type="transmembrane region" description="Helical" evidence="10">
    <location>
        <begin position="129"/>
        <end position="150"/>
    </location>
</feature>
<sequence length="704" mass="78152">MVSKKNKEDNVLHEPLLNDRTSRSSSSSSSSNSSIRSCSREHTKGDNSTPLSNANFFSALTFSWIGPLLAVGNEKQLNLEDVPPLGGADSANGIYPIVKSKLDSYSSDDGEVSSLKLAKALIFSIWREILWTAILTFVFTCCSYVGPYLIDTFVQYVNGRRNYKYEGYVLVSVFIVSKFVECFCERHTSFKSQQIGLRVRAALAAMIYRKAQTLSIPSRQVHTSGEVINFMVVDAVRVSGCSWVMHNWWTVPLQIVLALLILYRNLGLASIAAFFATVLTMLVNFPVGKCEEYLQNKLMEAKDGRVTTTSEVLRNMKILKLQGWEMKFLARIVALRENEEGWLRKFLFLAAASTVIFYAAPMFVSIVTFVTCVLIGIPLESGKILSALAIFSILRVAIYNLPQTISVLAEAKVVIEINNGNFTWDPPSHPPTLRNVNLQVFRGMRVGVCGTVGSGKSSLLSCILGEMPKVSGNIRLCGTKAYVAQSPWIQSGKVEENILFGKEMNRERYERVLDVCSLKKDLEILSFGDQTIVGERGINLSGGQKQRIQIARALYQDADIYLFDDPFSALDAHTGMHLYKACLLGFLSSKTVVYATNQVEFLPSADLILVLNDGIITHSGKYNEILTSTTGLMELVGAHKKALYGSTNFGTEKGGQDNEDVTNSDEENGNAEEDTEQKPQTSMDELLETEAQLVQEEEREKRKS</sequence>
<dbReference type="SUPFAM" id="SSF52540">
    <property type="entry name" value="P-loop containing nucleoside triphosphate hydrolases"/>
    <property type="match status" value="1"/>
</dbReference>